<reference evidence="1" key="2">
    <citation type="submission" date="2025-08" db="UniProtKB">
        <authorList>
            <consortium name="EnsemblFungi"/>
        </authorList>
    </citation>
    <scope>IDENTIFICATION</scope>
    <source>
        <strain evidence="1">4287 / CBS 123668 / FGSC 9935 / NRRL 34936</strain>
    </source>
</reference>
<reference evidence="2" key="1">
    <citation type="journal article" date="2012" name="Mol. Plant Microbe Interact.">
        <title>A highly conserved effector in Fusarium oxysporum is required for full virulence on Arabidopsis.</title>
        <authorList>
            <person name="Thatcher L.F."/>
            <person name="Gardiner D.M."/>
            <person name="Kazan K."/>
            <person name="Manners J."/>
        </authorList>
    </citation>
    <scope>NUCLEOTIDE SEQUENCE [LARGE SCALE GENOMIC DNA]</scope>
    <source>
        <strain evidence="2">Fo5176</strain>
    </source>
</reference>
<organism evidence="1 2">
    <name type="scientific">Fusarium oxysporum (strain Fo5176)</name>
    <name type="common">Fusarium vascular wilt</name>
    <dbReference type="NCBI Taxonomy" id="660025"/>
    <lineage>
        <taxon>Eukaryota</taxon>
        <taxon>Fungi</taxon>
        <taxon>Dikarya</taxon>
        <taxon>Ascomycota</taxon>
        <taxon>Pezizomycotina</taxon>
        <taxon>Sordariomycetes</taxon>
        <taxon>Hypocreomycetidae</taxon>
        <taxon>Hypocreales</taxon>
        <taxon>Nectriaceae</taxon>
        <taxon>Fusarium</taxon>
        <taxon>Fusarium oxysporum species complex</taxon>
    </lineage>
</organism>
<evidence type="ECO:0000313" key="1">
    <source>
        <dbReference type="EnsemblFungi" id="FOXG_07067P0"/>
    </source>
</evidence>
<dbReference type="EnsemblFungi" id="FOXG_07067T0">
    <property type="protein sequence ID" value="FOXG_07067P0"/>
    <property type="gene ID" value="FOXG_07067"/>
</dbReference>
<dbReference type="AlphaFoldDB" id="A0A0D2XSW5"/>
<dbReference type="Proteomes" id="UP000002489">
    <property type="component" value="Unassembled WGS sequence"/>
</dbReference>
<protein>
    <submittedName>
        <fullName evidence="1">Uncharacterized protein</fullName>
    </submittedName>
</protein>
<name>A0A0D2XSW5_FUSOF</name>
<evidence type="ECO:0000313" key="2">
    <source>
        <dbReference type="Proteomes" id="UP000002489"/>
    </source>
</evidence>
<proteinExistence type="predicted"/>
<accession>A0A0D2XSW5</accession>
<sequence length="101" mass="11754">MTDLDVKAEGMPFALDDDTNNDWLRVTIYAATDGWLNSSVSDTSPVVEFRFHRANEIDVRWANYEPSNYYIEKGRWPVVRHVRYELHYGVAESVDEKSPNN</sequence>